<dbReference type="EMBL" id="CP011129">
    <property type="protein sequence ID" value="ALN81795.1"/>
    <property type="molecule type" value="Genomic_DNA"/>
</dbReference>
<keyword evidence="1" id="KW-0812">Transmembrane</keyword>
<evidence type="ECO:0000256" key="1">
    <source>
        <dbReference type="SAM" id="Phobius"/>
    </source>
</evidence>
<sequence length="80" mass="9080">MLKILNKIPGHYPHAWVFCFLLWLGGMIGMAIGAISMLAAWWFGIDAAFVLTGVCMTGFLGCVIWYFVERVTGRITPWRR</sequence>
<gene>
    <name evidence="2" type="ORF">LA76x_3673</name>
</gene>
<dbReference type="STRING" id="84531.LA76x_3673"/>
<protein>
    <recommendedName>
        <fullName evidence="4">Transmembrane protein</fullName>
    </recommendedName>
</protein>
<proteinExistence type="predicted"/>
<feature type="transmembrane region" description="Helical" evidence="1">
    <location>
        <begin position="48"/>
        <end position="68"/>
    </location>
</feature>
<accession>A0A0S2FE52</accession>
<reference evidence="2 3" key="1">
    <citation type="journal article" date="2015" name="BMC Genomics">
        <title>Comparative genomics and metabolic profiling of the genus Lysobacter.</title>
        <authorList>
            <person name="de Bruijn I."/>
            <person name="Cheng X."/>
            <person name="de Jager V."/>
            <person name="Exposito R.G."/>
            <person name="Watrous J."/>
            <person name="Patel N."/>
            <person name="Postma J."/>
            <person name="Dorrestein P.C."/>
            <person name="Kobayashi D."/>
            <person name="Raaijmakers J.M."/>
        </authorList>
    </citation>
    <scope>NUCLEOTIDE SEQUENCE [LARGE SCALE GENOMIC DNA]</scope>
    <source>
        <strain evidence="2 3">76</strain>
    </source>
</reference>
<keyword evidence="1" id="KW-1133">Transmembrane helix</keyword>
<organism evidence="2 3">
    <name type="scientific">Lysobacter antibioticus</name>
    <dbReference type="NCBI Taxonomy" id="84531"/>
    <lineage>
        <taxon>Bacteria</taxon>
        <taxon>Pseudomonadati</taxon>
        <taxon>Pseudomonadota</taxon>
        <taxon>Gammaproteobacteria</taxon>
        <taxon>Lysobacterales</taxon>
        <taxon>Lysobacteraceae</taxon>
        <taxon>Lysobacter</taxon>
    </lineage>
</organism>
<dbReference type="KEGG" id="lab:LA76x_3673"/>
<dbReference type="PATRIC" id="fig|84531.8.peg.3691"/>
<dbReference type="AlphaFoldDB" id="A0A0S2FE52"/>
<evidence type="ECO:0008006" key="4">
    <source>
        <dbReference type="Google" id="ProtNLM"/>
    </source>
</evidence>
<name>A0A0S2FE52_LYSAN</name>
<dbReference type="Proteomes" id="UP000060787">
    <property type="component" value="Chromosome"/>
</dbReference>
<feature type="transmembrane region" description="Helical" evidence="1">
    <location>
        <begin position="12"/>
        <end position="42"/>
    </location>
</feature>
<keyword evidence="3" id="KW-1185">Reference proteome</keyword>
<evidence type="ECO:0000313" key="3">
    <source>
        <dbReference type="Proteomes" id="UP000060787"/>
    </source>
</evidence>
<keyword evidence="1" id="KW-0472">Membrane</keyword>
<evidence type="ECO:0000313" key="2">
    <source>
        <dbReference type="EMBL" id="ALN81795.1"/>
    </source>
</evidence>